<dbReference type="OrthoDB" id="2898509at2759"/>
<protein>
    <recommendedName>
        <fullName evidence="4">Ketoreductase (KR) domain-containing protein</fullName>
    </recommendedName>
</protein>
<evidence type="ECO:0000256" key="1">
    <source>
        <dbReference type="ARBA" id="ARBA00023002"/>
    </source>
</evidence>
<dbReference type="HOGENOM" id="CLU_044999_0_0_1"/>
<keyword evidence="1" id="KW-0560">Oxidoreductase</keyword>
<dbReference type="PANTHER" id="PTHR47534">
    <property type="entry name" value="YALI0E05731P"/>
    <property type="match status" value="1"/>
</dbReference>
<evidence type="ECO:0000313" key="2">
    <source>
        <dbReference type="EMBL" id="ERS95367.1"/>
    </source>
</evidence>
<sequence length="369" mass="39044">MVALNIAEAANRATATDKSAGRPYVAVFGGGTSGIGSYAALALARVHGEVGEAASRGLRVYILGRRAPDALLAALRAACPFGTFEVVQAKDLGLLRDVDRVCELLVATETGYAAKEGHAPKIDLLVASQGIMSFSGRQDTAEGLDWPTAIAYYGRARLVDRLLPLLTQAVAPAAVGHVVWVLNPGLEGDIVTDDLSLRNPKNFTLRNGGAHLSLFATFYLEALAARHPGTLALVHYYPGLVKTGIAQTSNLGFFTRALIRVAVPLMRLTSVPEAESGQRIAFLGTTAVYPPAHDTTAAAGARKLPEGTSVSTGADGTVGSGAYRITYDDEVFKHNDKSAKYREDGTAEKIYEHTQRAFSTIAAGNKFTE</sequence>
<dbReference type="EMBL" id="KI440854">
    <property type="protein sequence ID" value="ERS95367.1"/>
    <property type="molecule type" value="Genomic_DNA"/>
</dbReference>
<dbReference type="InterPro" id="IPR036291">
    <property type="entry name" value="NAD(P)-bd_dom_sf"/>
</dbReference>
<dbReference type="eggNOG" id="ENOG502S0SX">
    <property type="taxonomic scope" value="Eukaryota"/>
</dbReference>
<accession>U7PIJ1</accession>
<dbReference type="PANTHER" id="PTHR47534:SF3">
    <property type="entry name" value="ALCOHOL DEHYDROGENASE-LIKE C-TERMINAL DOMAIN-CONTAINING PROTEIN"/>
    <property type="match status" value="1"/>
</dbReference>
<dbReference type="InterPro" id="IPR052228">
    <property type="entry name" value="Sec_Metab_Biosynth_Oxidored"/>
</dbReference>
<dbReference type="SUPFAM" id="SSF51735">
    <property type="entry name" value="NAD(P)-binding Rossmann-fold domains"/>
    <property type="match status" value="1"/>
</dbReference>
<gene>
    <name evidence="2" type="ORF">HMPREF1624_08245</name>
</gene>
<dbReference type="STRING" id="1391915.U7PIJ1"/>
<organism evidence="2 3">
    <name type="scientific">Sporothrix schenckii (strain ATCC 58251 / de Perez 2211183)</name>
    <name type="common">Rose-picker's disease fungus</name>
    <dbReference type="NCBI Taxonomy" id="1391915"/>
    <lineage>
        <taxon>Eukaryota</taxon>
        <taxon>Fungi</taxon>
        <taxon>Dikarya</taxon>
        <taxon>Ascomycota</taxon>
        <taxon>Pezizomycotina</taxon>
        <taxon>Sordariomycetes</taxon>
        <taxon>Sordariomycetidae</taxon>
        <taxon>Ophiostomatales</taxon>
        <taxon>Ophiostomataceae</taxon>
        <taxon>Sporothrix</taxon>
    </lineage>
</organism>
<dbReference type="Proteomes" id="UP000018087">
    <property type="component" value="Unassembled WGS sequence"/>
</dbReference>
<name>U7PIJ1_SPOS1</name>
<dbReference type="Gene3D" id="3.40.50.720">
    <property type="entry name" value="NAD(P)-binding Rossmann-like Domain"/>
    <property type="match status" value="1"/>
</dbReference>
<keyword evidence="3" id="KW-1185">Reference proteome</keyword>
<evidence type="ECO:0008006" key="4">
    <source>
        <dbReference type="Google" id="ProtNLM"/>
    </source>
</evidence>
<proteinExistence type="predicted"/>
<dbReference type="GO" id="GO:0016491">
    <property type="term" value="F:oxidoreductase activity"/>
    <property type="evidence" value="ECO:0007669"/>
    <property type="project" value="UniProtKB-KW"/>
</dbReference>
<evidence type="ECO:0000313" key="3">
    <source>
        <dbReference type="Proteomes" id="UP000018087"/>
    </source>
</evidence>
<reference evidence="3" key="1">
    <citation type="journal article" date="2014" name="Genome Announc.">
        <title>Genome sequence of the pathogenic fungus Sporothrix schenckii (ATCC 58251).</title>
        <authorList>
            <person name="Cuomo C.A."/>
            <person name="Rodriguez-Del Valle N."/>
            <person name="Perez-Sanchez L."/>
            <person name="Abouelleil A."/>
            <person name="Goldberg J."/>
            <person name="Young S."/>
            <person name="Zeng Q."/>
            <person name="Birren B.W."/>
        </authorList>
    </citation>
    <scope>NUCLEOTIDE SEQUENCE [LARGE SCALE GENOMIC DNA]</scope>
    <source>
        <strain evidence="3">ATCC 58251 / de Perez 2211183</strain>
    </source>
</reference>
<dbReference type="AlphaFoldDB" id="U7PIJ1"/>